<feature type="transmembrane region" description="Helical" evidence="1">
    <location>
        <begin position="5"/>
        <end position="22"/>
    </location>
</feature>
<dbReference type="OrthoDB" id="5637078at2"/>
<sequence length="183" mass="20392">MKKIFSMAVIIFIIFTVTHYILNYTCSGFTGSLILDNSIKKCVTHYGLVKLKNVKINKNTYVSGKIIAENVMLNDIHINGDIYLSHNSIVIGNTNINGSLITSSSKFENPIYITTDKIELNEGSTTKDIYIRKHSFIKREEFVYIDSSTVNGNITFEGNLGRVILINGSIITGKIFGGEIITN</sequence>
<proteinExistence type="predicted"/>
<evidence type="ECO:0000256" key="1">
    <source>
        <dbReference type="SAM" id="Phobius"/>
    </source>
</evidence>
<dbReference type="RefSeq" id="WP_148698646.1">
    <property type="nucleotide sequence ID" value="NZ_CP017834.1"/>
</dbReference>
<protein>
    <submittedName>
        <fullName evidence="2">Uncharacterized protein</fullName>
    </submittedName>
</protein>
<dbReference type="EMBL" id="CP017834">
    <property type="protein sequence ID" value="APJ04887.1"/>
    <property type="molecule type" value="Genomic_DNA"/>
</dbReference>
<accession>A0A1L4D3Y6</accession>
<organism evidence="2 3">
    <name type="scientific">Silvanigrella aquatica</name>
    <dbReference type="NCBI Taxonomy" id="1915309"/>
    <lineage>
        <taxon>Bacteria</taxon>
        <taxon>Pseudomonadati</taxon>
        <taxon>Bdellovibrionota</taxon>
        <taxon>Oligoflexia</taxon>
        <taxon>Silvanigrellales</taxon>
        <taxon>Silvanigrellaceae</taxon>
        <taxon>Silvanigrella</taxon>
    </lineage>
</organism>
<keyword evidence="1" id="KW-1133">Transmembrane helix</keyword>
<name>A0A1L4D3Y6_9BACT</name>
<dbReference type="Proteomes" id="UP000184731">
    <property type="component" value="Chromosome"/>
</dbReference>
<reference evidence="2 3" key="1">
    <citation type="submission" date="2016-10" db="EMBL/GenBank/DDBJ databases">
        <title>Silvanigrella aquatica sp. nov., isolated from a freshwater lake located in the Black Forest, Germany, description of Silvanigrellaceae fam. nov., Silvanigrellales ord. nov., reclassification of the order Bdellovibrionales in the class Oligoflexia, reclassification of the families Bacteriovoracaceae and Halobacteriovoraceae in the new order Bacteriovoracales ord. nov., and reclassification of the family Pseudobacteriovoracaceae in the order Oligoflexiales.</title>
        <authorList>
            <person name="Hahn M.W."/>
            <person name="Schmidt J."/>
            <person name="Koll U."/>
            <person name="Rohde M."/>
            <person name="Verbag S."/>
            <person name="Pitt A."/>
            <person name="Nakai R."/>
            <person name="Naganuma T."/>
            <person name="Lang E."/>
        </authorList>
    </citation>
    <scope>NUCLEOTIDE SEQUENCE [LARGE SCALE GENOMIC DNA]</scope>
    <source>
        <strain evidence="2 3">MWH-Nonnen-W8red</strain>
    </source>
</reference>
<evidence type="ECO:0000313" key="2">
    <source>
        <dbReference type="EMBL" id="APJ04887.1"/>
    </source>
</evidence>
<keyword evidence="1" id="KW-0812">Transmembrane</keyword>
<dbReference type="AlphaFoldDB" id="A0A1L4D3Y6"/>
<keyword evidence="3" id="KW-1185">Reference proteome</keyword>
<dbReference type="KEGG" id="saqi:AXG55_13685"/>
<gene>
    <name evidence="2" type="ORF">AXG55_13685</name>
</gene>
<evidence type="ECO:0000313" key="3">
    <source>
        <dbReference type="Proteomes" id="UP000184731"/>
    </source>
</evidence>
<keyword evidence="1" id="KW-0472">Membrane</keyword>